<dbReference type="PANTHER" id="PTHR47683">
    <property type="entry name" value="PSEUDOURIDINE SYNTHASE FAMILY PROTEIN-RELATED"/>
    <property type="match status" value="1"/>
</dbReference>
<organism evidence="6 7">
    <name type="scientific">Allohahella marinimesophila</name>
    <dbReference type="NCBI Taxonomy" id="1054972"/>
    <lineage>
        <taxon>Bacteria</taxon>
        <taxon>Pseudomonadati</taxon>
        <taxon>Pseudomonadota</taxon>
        <taxon>Gammaproteobacteria</taxon>
        <taxon>Oceanospirillales</taxon>
        <taxon>Hahellaceae</taxon>
        <taxon>Allohahella</taxon>
    </lineage>
</organism>
<dbReference type="Gene3D" id="3.30.70.1560">
    <property type="entry name" value="Alpha-L RNA-binding motif"/>
    <property type="match status" value="1"/>
</dbReference>
<dbReference type="SUPFAM" id="SSF55120">
    <property type="entry name" value="Pseudouridine synthase"/>
    <property type="match status" value="1"/>
</dbReference>
<evidence type="ECO:0000256" key="2">
    <source>
        <dbReference type="ARBA" id="ARBA00023235"/>
    </source>
</evidence>
<comment type="caution">
    <text evidence="6">The sequence shown here is derived from an EMBL/GenBank/DDBJ whole genome shotgun (WGS) entry which is preliminary data.</text>
</comment>
<keyword evidence="7" id="KW-1185">Reference proteome</keyword>
<evidence type="ECO:0000259" key="5">
    <source>
        <dbReference type="Pfam" id="PF00849"/>
    </source>
</evidence>
<protein>
    <recommendedName>
        <fullName evidence="3">Pseudouridine synthase</fullName>
        <ecNumber evidence="3">5.4.99.-</ecNumber>
    </recommendedName>
</protein>
<evidence type="ECO:0000313" key="7">
    <source>
        <dbReference type="Proteomes" id="UP001501337"/>
    </source>
</evidence>
<gene>
    <name evidence="6" type="ORF">GCM10022278_06840</name>
</gene>
<dbReference type="Gene3D" id="3.30.70.580">
    <property type="entry name" value="Pseudouridine synthase I, catalytic domain, N-terminal subdomain"/>
    <property type="match status" value="1"/>
</dbReference>
<dbReference type="InterPro" id="IPR006145">
    <property type="entry name" value="PsdUridine_synth_RsuA/RluA"/>
</dbReference>
<dbReference type="EC" id="5.4.99.-" evidence="3"/>
<dbReference type="InterPro" id="IPR018496">
    <property type="entry name" value="PsdUridine_synth_RsuA/RluB_CS"/>
</dbReference>
<dbReference type="EMBL" id="BAABBO010000001">
    <property type="protein sequence ID" value="GAA3950359.1"/>
    <property type="molecule type" value="Genomic_DNA"/>
</dbReference>
<dbReference type="InterPro" id="IPR020094">
    <property type="entry name" value="TruA/RsuA/RluB/E/F_N"/>
</dbReference>
<evidence type="ECO:0000313" key="6">
    <source>
        <dbReference type="EMBL" id="GAA3950359.1"/>
    </source>
</evidence>
<dbReference type="NCBIfam" id="TIGR00093">
    <property type="entry name" value="pseudouridine synthase"/>
    <property type="match status" value="1"/>
</dbReference>
<dbReference type="InterPro" id="IPR042092">
    <property type="entry name" value="PsdUridine_s_RsuA/RluB/E/F_cat"/>
</dbReference>
<dbReference type="InterPro" id="IPR000748">
    <property type="entry name" value="PsdUridine_synth_RsuA/RluB/E/F"/>
</dbReference>
<dbReference type="InterPro" id="IPR050343">
    <property type="entry name" value="RsuA_PseudoU_synthase"/>
</dbReference>
<feature type="domain" description="Pseudouridine synthase RsuA/RluA-like" evidence="5">
    <location>
        <begin position="27"/>
        <end position="171"/>
    </location>
</feature>
<feature type="region of interest" description="Disordered" evidence="4">
    <location>
        <begin position="204"/>
        <end position="224"/>
    </location>
</feature>
<dbReference type="PANTHER" id="PTHR47683:SF2">
    <property type="entry name" value="RNA-BINDING S4 DOMAIN-CONTAINING PROTEIN"/>
    <property type="match status" value="1"/>
</dbReference>
<dbReference type="Proteomes" id="UP001501337">
    <property type="component" value="Unassembled WGS sequence"/>
</dbReference>
<name>A0ABP7NMI1_9GAMM</name>
<evidence type="ECO:0000256" key="1">
    <source>
        <dbReference type="ARBA" id="ARBA00008348"/>
    </source>
</evidence>
<reference evidence="7" key="1">
    <citation type="journal article" date="2019" name="Int. J. Syst. Evol. Microbiol.">
        <title>The Global Catalogue of Microorganisms (GCM) 10K type strain sequencing project: providing services to taxonomists for standard genome sequencing and annotation.</title>
        <authorList>
            <consortium name="The Broad Institute Genomics Platform"/>
            <consortium name="The Broad Institute Genome Sequencing Center for Infectious Disease"/>
            <person name="Wu L."/>
            <person name="Ma J."/>
        </authorList>
    </citation>
    <scope>NUCLEOTIDE SEQUENCE [LARGE SCALE GENOMIC DNA]</scope>
    <source>
        <strain evidence="7">JCM 17555</strain>
    </source>
</reference>
<evidence type="ECO:0000256" key="3">
    <source>
        <dbReference type="RuleBase" id="RU003887"/>
    </source>
</evidence>
<sequence>MKPRSKIPEHRKRQAPVQGAKLFQDALIVFNKPMNVLCQFSDSEGKRTLADFIEAPGYYPAGRLDYDSEGLMLLTNQGWLQARIAEPRFKLPKTYLVQVEGDITDAALLRLAEGVDLKDGPTQPAQAQRIETPVLWTREPPVRFRKAIPTNWISLRITEGRNRQVRRMTAAVGFPTLRLVRWQIGDLKLDGLGLGEWRKQAVPEQLAPVSMPPHPAGRRRRHGS</sequence>
<proteinExistence type="inferred from homology"/>
<comment type="similarity">
    <text evidence="1 3">Belongs to the pseudouridine synthase RsuA family.</text>
</comment>
<keyword evidence="2 3" id="KW-0413">Isomerase</keyword>
<accession>A0ABP7NMI1</accession>
<dbReference type="PROSITE" id="PS01149">
    <property type="entry name" value="PSI_RSU"/>
    <property type="match status" value="1"/>
</dbReference>
<dbReference type="InterPro" id="IPR020103">
    <property type="entry name" value="PsdUridine_synth_cat_dom_sf"/>
</dbReference>
<dbReference type="Pfam" id="PF00849">
    <property type="entry name" value="PseudoU_synth_2"/>
    <property type="match status" value="1"/>
</dbReference>
<evidence type="ECO:0000256" key="4">
    <source>
        <dbReference type="SAM" id="MobiDB-lite"/>
    </source>
</evidence>